<evidence type="ECO:0000313" key="5">
    <source>
        <dbReference type="Proteomes" id="UP000035088"/>
    </source>
</evidence>
<dbReference type="AlphaFoldDB" id="G7GZA5"/>
<evidence type="ECO:0000313" key="4">
    <source>
        <dbReference type="EMBL" id="GAB08930.1"/>
    </source>
</evidence>
<name>G7GZA5_9ACTN</name>
<comment type="caution">
    <text evidence="4">The sequence shown here is derived from an EMBL/GenBank/DDBJ whole genome shotgun (WGS) entry which is preliminary data.</text>
</comment>
<organism evidence="4 5">
    <name type="scientific">Gordonia araii NBRC 100433</name>
    <dbReference type="NCBI Taxonomy" id="1073574"/>
    <lineage>
        <taxon>Bacteria</taxon>
        <taxon>Bacillati</taxon>
        <taxon>Actinomycetota</taxon>
        <taxon>Actinomycetes</taxon>
        <taxon>Mycobacteriales</taxon>
        <taxon>Gordoniaceae</taxon>
        <taxon>Gordonia</taxon>
    </lineage>
</organism>
<dbReference type="STRING" id="1073574.GOARA_022_00060"/>
<keyword evidence="3" id="KW-1133">Transmembrane helix</keyword>
<sequence length="183" mass="19628">MGADNQRTRDRALLAAERQARAELDDIRDGGPPRRERIVLALAAVAALSGIIAAFISGRAPSDEDFQRAAAERVNLLLSSDPDQPDRAKRILAGATGEFHDEFAQSADAYTTFVRARGTVSDGRVQGTGMTARLGDQAEVLVLATVDLPASPQAPARSTDFRLRVVVADEDGVFKLAKVQYLP</sequence>
<dbReference type="OrthoDB" id="4774723at2"/>
<dbReference type="PANTHER" id="PTHR37042">
    <property type="entry name" value="OUTER MEMBRANE PROTEIN RV1973"/>
    <property type="match status" value="1"/>
</dbReference>
<keyword evidence="5" id="KW-1185">Reference proteome</keyword>
<gene>
    <name evidence="4" type="ORF">GOARA_022_00060</name>
</gene>
<dbReference type="Proteomes" id="UP000035088">
    <property type="component" value="Unassembled WGS sequence"/>
</dbReference>
<evidence type="ECO:0000256" key="2">
    <source>
        <dbReference type="ARBA" id="ARBA00023136"/>
    </source>
</evidence>
<dbReference type="PANTHER" id="PTHR37042:SF4">
    <property type="entry name" value="OUTER MEMBRANE PROTEIN RV1973"/>
    <property type="match status" value="1"/>
</dbReference>
<dbReference type="GO" id="GO:0016020">
    <property type="term" value="C:membrane"/>
    <property type="evidence" value="ECO:0007669"/>
    <property type="project" value="UniProtKB-SubCell"/>
</dbReference>
<protein>
    <submittedName>
        <fullName evidence="4">Uncharacterized protein</fullName>
    </submittedName>
</protein>
<accession>G7GZA5</accession>
<feature type="transmembrane region" description="Helical" evidence="3">
    <location>
        <begin position="38"/>
        <end position="58"/>
    </location>
</feature>
<dbReference type="RefSeq" id="WP_007321007.1">
    <property type="nucleotide sequence ID" value="NZ_BAEE01000022.1"/>
</dbReference>
<dbReference type="EMBL" id="BAEE01000022">
    <property type="protein sequence ID" value="GAB08930.1"/>
    <property type="molecule type" value="Genomic_DNA"/>
</dbReference>
<evidence type="ECO:0000256" key="3">
    <source>
        <dbReference type="SAM" id="Phobius"/>
    </source>
</evidence>
<keyword evidence="3" id="KW-0812">Transmembrane</keyword>
<comment type="subcellular location">
    <subcellularLocation>
        <location evidence="1">Membrane</location>
    </subcellularLocation>
</comment>
<reference evidence="4 5" key="1">
    <citation type="submission" date="2011-11" db="EMBL/GenBank/DDBJ databases">
        <title>Whole genome shotgun sequence of Gordonia araii NBRC 100433.</title>
        <authorList>
            <person name="Yoshida Y."/>
            <person name="Hosoyama A."/>
            <person name="Tsuchikane K."/>
            <person name="Katsumata H."/>
            <person name="Yamazaki S."/>
            <person name="Fujita N."/>
        </authorList>
    </citation>
    <scope>NUCLEOTIDE SEQUENCE [LARGE SCALE GENOMIC DNA]</scope>
    <source>
        <strain evidence="4 5">NBRC 100433</strain>
    </source>
</reference>
<proteinExistence type="predicted"/>
<keyword evidence="2 3" id="KW-0472">Membrane</keyword>
<evidence type="ECO:0000256" key="1">
    <source>
        <dbReference type="ARBA" id="ARBA00004370"/>
    </source>
</evidence>